<evidence type="ECO:0000256" key="5">
    <source>
        <dbReference type="ARBA" id="ARBA00022967"/>
    </source>
</evidence>
<feature type="compositionally biased region" description="Polar residues" evidence="7">
    <location>
        <begin position="103"/>
        <end position="117"/>
    </location>
</feature>
<evidence type="ECO:0000256" key="6">
    <source>
        <dbReference type="ARBA" id="ARBA00023008"/>
    </source>
</evidence>
<dbReference type="GO" id="GO:0005507">
    <property type="term" value="F:copper ion binding"/>
    <property type="evidence" value="ECO:0007669"/>
    <property type="project" value="InterPro"/>
</dbReference>
<evidence type="ECO:0000313" key="9">
    <source>
        <dbReference type="EMBL" id="KAJ2842200.1"/>
    </source>
</evidence>
<sequence length="345" mass="36914">MLAQVKVGGMTCHSCVNSVTAALQGTAGVVDAKVELLPHGRAWVKYDPHTLNAQSVLTAIEDAGFEAALEAIEDAASELQAVSTPDTIDGRAFTSSQNQMQQQALLSSVSTTPQPSSRAHKQATVLEKPAYSFSSTKSGDTLLDSTESVDMSGSHISTQFEVHGMTCSSCVASIERGLSNRKGIHSVSVSLLAQRATVEHDSNMVSDVTIAGWIEDMGFEAKPLDVASRVAKVCLNVYGMTCASCVALIERAVRKELGVVSVSVSLALETAVVEYRPSEIGVRKLVAVVEGAGFDVLVAESTRNNTQLESLQRTKDILDWKTRLIRSLYFSIPVIFLAKIAPHME</sequence>
<dbReference type="GO" id="GO:0016020">
    <property type="term" value="C:membrane"/>
    <property type="evidence" value="ECO:0007669"/>
    <property type="project" value="TreeGrafter"/>
</dbReference>
<comment type="caution">
    <text evidence="9">The sequence shown here is derived from an EMBL/GenBank/DDBJ whole genome shotgun (WGS) entry which is preliminary data.</text>
</comment>
<reference evidence="9" key="1">
    <citation type="submission" date="2022-07" db="EMBL/GenBank/DDBJ databases">
        <title>Phylogenomic reconstructions and comparative analyses of Kickxellomycotina fungi.</title>
        <authorList>
            <person name="Reynolds N.K."/>
            <person name="Stajich J.E."/>
            <person name="Barry K."/>
            <person name="Grigoriev I.V."/>
            <person name="Crous P."/>
            <person name="Smith M.E."/>
        </authorList>
    </citation>
    <scope>NUCLEOTIDE SEQUENCE</scope>
    <source>
        <strain evidence="9">NRRL 1566</strain>
    </source>
</reference>
<organism evidence="9 10">
    <name type="scientific">Coemansia brasiliensis</name>
    <dbReference type="NCBI Taxonomy" id="2650707"/>
    <lineage>
        <taxon>Eukaryota</taxon>
        <taxon>Fungi</taxon>
        <taxon>Fungi incertae sedis</taxon>
        <taxon>Zoopagomycota</taxon>
        <taxon>Kickxellomycotina</taxon>
        <taxon>Kickxellomycetes</taxon>
        <taxon>Kickxellales</taxon>
        <taxon>Kickxellaceae</taxon>
        <taxon>Coemansia</taxon>
    </lineage>
</organism>
<dbReference type="InterPro" id="IPR006122">
    <property type="entry name" value="HMA_Cu_ion-bd"/>
</dbReference>
<feature type="region of interest" description="Disordered" evidence="7">
    <location>
        <begin position="103"/>
        <end position="123"/>
    </location>
</feature>
<proteinExistence type="predicted"/>
<comment type="subcellular location">
    <subcellularLocation>
        <location evidence="1">Endomembrane system</location>
        <topology evidence="1">Multi-pass membrane protein</topology>
    </subcellularLocation>
</comment>
<keyword evidence="6" id="KW-0186">Copper</keyword>
<accession>A0A9W8I2U7</accession>
<dbReference type="SUPFAM" id="SSF55008">
    <property type="entry name" value="HMA, heavy metal-associated domain"/>
    <property type="match status" value="3"/>
</dbReference>
<keyword evidence="3" id="KW-0406">Ion transport</keyword>
<dbReference type="EMBL" id="JANBUW010001875">
    <property type="protein sequence ID" value="KAJ2842200.1"/>
    <property type="molecule type" value="Genomic_DNA"/>
</dbReference>
<keyword evidence="3" id="KW-0187">Copper transport</keyword>
<dbReference type="PROSITE" id="PS50846">
    <property type="entry name" value="HMA_2"/>
    <property type="match status" value="3"/>
</dbReference>
<dbReference type="GO" id="GO:0055070">
    <property type="term" value="P:copper ion homeostasis"/>
    <property type="evidence" value="ECO:0007669"/>
    <property type="project" value="TreeGrafter"/>
</dbReference>
<evidence type="ECO:0000256" key="3">
    <source>
        <dbReference type="ARBA" id="ARBA00022796"/>
    </source>
</evidence>
<feature type="domain" description="HMA" evidence="8">
    <location>
        <begin position="231"/>
        <end position="297"/>
    </location>
</feature>
<keyword evidence="4" id="KW-0460">Magnesium</keyword>
<feature type="domain" description="HMA" evidence="8">
    <location>
        <begin position="1"/>
        <end position="68"/>
    </location>
</feature>
<evidence type="ECO:0000256" key="2">
    <source>
        <dbReference type="ARBA" id="ARBA00022723"/>
    </source>
</evidence>
<dbReference type="OrthoDB" id="432719at2759"/>
<dbReference type="InterPro" id="IPR017969">
    <property type="entry name" value="Heavy-metal-associated_CS"/>
</dbReference>
<dbReference type="PANTHER" id="PTHR43520:SF8">
    <property type="entry name" value="P-TYPE CU(+) TRANSPORTER"/>
    <property type="match status" value="1"/>
</dbReference>
<protein>
    <submittedName>
        <fullName evidence="9">Cu(2+)-transporting P-type ATPase</fullName>
    </submittedName>
</protein>
<dbReference type="PANTHER" id="PTHR43520">
    <property type="entry name" value="ATP7, ISOFORM B"/>
    <property type="match status" value="1"/>
</dbReference>
<evidence type="ECO:0000259" key="8">
    <source>
        <dbReference type="PROSITE" id="PS50846"/>
    </source>
</evidence>
<dbReference type="CDD" id="cd00371">
    <property type="entry name" value="HMA"/>
    <property type="match status" value="3"/>
</dbReference>
<dbReference type="AlphaFoldDB" id="A0A9W8I2U7"/>
<keyword evidence="5" id="KW-1278">Translocase</keyword>
<name>A0A9W8I2U7_9FUNG</name>
<keyword evidence="3" id="KW-0813">Transport</keyword>
<dbReference type="PROSITE" id="PS01047">
    <property type="entry name" value="HMA_1"/>
    <property type="match status" value="3"/>
</dbReference>
<evidence type="ECO:0000313" key="10">
    <source>
        <dbReference type="Proteomes" id="UP001139887"/>
    </source>
</evidence>
<dbReference type="InterPro" id="IPR036163">
    <property type="entry name" value="HMA_dom_sf"/>
</dbReference>
<dbReference type="Proteomes" id="UP001139887">
    <property type="component" value="Unassembled WGS sequence"/>
</dbReference>
<evidence type="ECO:0000256" key="4">
    <source>
        <dbReference type="ARBA" id="ARBA00022842"/>
    </source>
</evidence>
<dbReference type="InterPro" id="IPR006121">
    <property type="entry name" value="HMA_dom"/>
</dbReference>
<dbReference type="Pfam" id="PF00403">
    <property type="entry name" value="HMA"/>
    <property type="match status" value="3"/>
</dbReference>
<dbReference type="NCBIfam" id="TIGR00003">
    <property type="entry name" value="copper ion binding protein"/>
    <property type="match status" value="2"/>
</dbReference>
<keyword evidence="10" id="KW-1185">Reference proteome</keyword>
<feature type="non-terminal residue" evidence="9">
    <location>
        <position position="345"/>
    </location>
</feature>
<dbReference type="PRINTS" id="PR00942">
    <property type="entry name" value="CUATPASEI"/>
</dbReference>
<feature type="domain" description="HMA" evidence="8">
    <location>
        <begin position="156"/>
        <end position="222"/>
    </location>
</feature>
<dbReference type="GO" id="GO:0043682">
    <property type="term" value="F:P-type divalent copper transporter activity"/>
    <property type="evidence" value="ECO:0007669"/>
    <property type="project" value="TreeGrafter"/>
</dbReference>
<dbReference type="Gene3D" id="3.30.70.100">
    <property type="match status" value="3"/>
</dbReference>
<dbReference type="FunFam" id="3.30.70.100:FF:000001">
    <property type="entry name" value="ATPase copper transporting beta"/>
    <property type="match status" value="3"/>
</dbReference>
<evidence type="ECO:0000256" key="7">
    <source>
        <dbReference type="SAM" id="MobiDB-lite"/>
    </source>
</evidence>
<gene>
    <name evidence="9" type="primary">CCC2_2</name>
    <name evidence="9" type="ORF">IWW36_005994</name>
</gene>
<keyword evidence="2" id="KW-0479">Metal-binding</keyword>
<evidence type="ECO:0000256" key="1">
    <source>
        <dbReference type="ARBA" id="ARBA00004127"/>
    </source>
</evidence>